<evidence type="ECO:0000256" key="2">
    <source>
        <dbReference type="ARBA" id="ARBA00022801"/>
    </source>
</evidence>
<dbReference type="Pfam" id="PF00176">
    <property type="entry name" value="SNF2-rel_dom"/>
    <property type="match status" value="1"/>
</dbReference>
<dbReference type="InterPro" id="IPR001650">
    <property type="entry name" value="Helicase_C-like"/>
</dbReference>
<dbReference type="GO" id="GO:0005524">
    <property type="term" value="F:ATP binding"/>
    <property type="evidence" value="ECO:0007669"/>
    <property type="project" value="UniProtKB-KW"/>
</dbReference>
<evidence type="ECO:0000313" key="8">
    <source>
        <dbReference type="Proteomes" id="UP000002218"/>
    </source>
</evidence>
<dbReference type="SMART" id="SM00490">
    <property type="entry name" value="HELICc"/>
    <property type="match status" value="1"/>
</dbReference>
<reference evidence="8" key="1">
    <citation type="submission" date="2009-09" db="EMBL/GenBank/DDBJ databases">
        <title>The complete genome of Nakamurella multipartita DSM 44233.</title>
        <authorList>
            <consortium name="US DOE Joint Genome Institute (JGI-PGF)"/>
            <person name="Lucas S."/>
            <person name="Copeland A."/>
            <person name="Lapidus A."/>
            <person name="Glavina del Rio T."/>
            <person name="Dalin E."/>
            <person name="Tice H."/>
            <person name="Bruce D."/>
            <person name="Goodwin L."/>
            <person name="Pitluck S."/>
            <person name="Kyrpides N."/>
            <person name="Mavromatis K."/>
            <person name="Ivanova N."/>
            <person name="Ovchinnikova G."/>
            <person name="Sims D."/>
            <person name="Meincke L."/>
            <person name="Brettin T."/>
            <person name="Detter J.C."/>
            <person name="Han C."/>
            <person name="Larimer F."/>
            <person name="Land M."/>
            <person name="Hauser L."/>
            <person name="Markowitz V."/>
            <person name="Cheng J.-F."/>
            <person name="Hugenholtz P."/>
            <person name="Woyke T."/>
            <person name="Wu D."/>
            <person name="Klenk H.-P."/>
            <person name="Eisen J.A."/>
        </authorList>
    </citation>
    <scope>NUCLEOTIDE SEQUENCE [LARGE SCALE GENOMIC DNA]</scope>
    <source>
        <strain evidence="8">ATCC 700099 / DSM 44233 / CIP 104796 / JCM 9543 / NBRC 105858 / Y-104</strain>
    </source>
</reference>
<dbReference type="PANTHER" id="PTHR45766">
    <property type="entry name" value="DNA ANNEALING HELICASE AND ENDONUCLEASE ZRANB3 FAMILY MEMBER"/>
    <property type="match status" value="1"/>
</dbReference>
<dbReference type="PROSITE" id="PS51192">
    <property type="entry name" value="HELICASE_ATP_BIND_1"/>
    <property type="match status" value="1"/>
</dbReference>
<dbReference type="KEGG" id="nml:Namu_0464"/>
<evidence type="ECO:0000256" key="3">
    <source>
        <dbReference type="ARBA" id="ARBA00022806"/>
    </source>
</evidence>
<dbReference type="GO" id="GO:0004386">
    <property type="term" value="F:helicase activity"/>
    <property type="evidence" value="ECO:0007669"/>
    <property type="project" value="UniProtKB-KW"/>
</dbReference>
<dbReference type="Gene3D" id="3.40.50.10810">
    <property type="entry name" value="Tandem AAA-ATPase domain"/>
    <property type="match status" value="1"/>
</dbReference>
<name>C8X714_NAKMY</name>
<keyword evidence="2" id="KW-0378">Hydrolase</keyword>
<evidence type="ECO:0000313" key="7">
    <source>
        <dbReference type="EMBL" id="ACV76883.1"/>
    </source>
</evidence>
<dbReference type="NCBIfam" id="NF038317">
    <property type="entry name" value="DISARM_DrmD"/>
    <property type="match status" value="1"/>
</dbReference>
<feature type="domain" description="Helicase C-terminal" evidence="6">
    <location>
        <begin position="503"/>
        <end position="665"/>
    </location>
</feature>
<dbReference type="CDD" id="cd18793">
    <property type="entry name" value="SF2_C_SNF"/>
    <property type="match status" value="1"/>
</dbReference>
<evidence type="ECO:0000259" key="5">
    <source>
        <dbReference type="PROSITE" id="PS51192"/>
    </source>
</evidence>
<dbReference type="EMBL" id="CP001737">
    <property type="protein sequence ID" value="ACV76883.1"/>
    <property type="molecule type" value="Genomic_DNA"/>
</dbReference>
<reference evidence="7 8" key="2">
    <citation type="journal article" date="2010" name="Stand. Genomic Sci.">
        <title>Complete genome sequence of Nakamurella multipartita type strain (Y-104).</title>
        <authorList>
            <person name="Tice H."/>
            <person name="Mayilraj S."/>
            <person name="Sims D."/>
            <person name="Lapidus A."/>
            <person name="Nolan M."/>
            <person name="Lucas S."/>
            <person name="Glavina Del Rio T."/>
            <person name="Copeland A."/>
            <person name="Cheng J.F."/>
            <person name="Meincke L."/>
            <person name="Bruce D."/>
            <person name="Goodwin L."/>
            <person name="Pitluck S."/>
            <person name="Ivanova N."/>
            <person name="Mavromatis K."/>
            <person name="Ovchinnikova G."/>
            <person name="Pati A."/>
            <person name="Chen A."/>
            <person name="Palaniappan K."/>
            <person name="Land M."/>
            <person name="Hauser L."/>
            <person name="Chang Y.J."/>
            <person name="Jeffries C.D."/>
            <person name="Detter J.C."/>
            <person name="Brettin T."/>
            <person name="Rohde M."/>
            <person name="Goker M."/>
            <person name="Bristow J."/>
            <person name="Eisen J.A."/>
            <person name="Markowitz V."/>
            <person name="Hugenholtz P."/>
            <person name="Kyrpides N.C."/>
            <person name="Klenk H.P."/>
            <person name="Chen F."/>
        </authorList>
    </citation>
    <scope>NUCLEOTIDE SEQUENCE [LARGE SCALE GENOMIC DNA]</scope>
    <source>
        <strain evidence="8">ATCC 700099 / DSM 44233 / CIP 104796 / JCM 9543 / NBRC 105858 / Y-104</strain>
    </source>
</reference>
<keyword evidence="4" id="KW-0067">ATP-binding</keyword>
<dbReference type="Gene3D" id="3.40.50.300">
    <property type="entry name" value="P-loop containing nucleotide triphosphate hydrolases"/>
    <property type="match status" value="1"/>
</dbReference>
<dbReference type="PANTHER" id="PTHR45766:SF6">
    <property type="entry name" value="SWI_SNF-RELATED MATRIX-ASSOCIATED ACTIN-DEPENDENT REGULATOR OF CHROMATIN SUBFAMILY A-LIKE PROTEIN 1"/>
    <property type="match status" value="1"/>
</dbReference>
<dbReference type="AlphaFoldDB" id="C8X714"/>
<dbReference type="InterPro" id="IPR014001">
    <property type="entry name" value="Helicase_ATP-bd"/>
</dbReference>
<evidence type="ECO:0000256" key="4">
    <source>
        <dbReference type="ARBA" id="ARBA00022840"/>
    </source>
</evidence>
<dbReference type="InterPro" id="IPR049730">
    <property type="entry name" value="SNF2/RAD54-like_C"/>
</dbReference>
<dbReference type="SUPFAM" id="SSF52540">
    <property type="entry name" value="P-loop containing nucleoside triphosphate hydrolases"/>
    <property type="match status" value="2"/>
</dbReference>
<dbReference type="InterPro" id="IPR057342">
    <property type="entry name" value="DEXDc_RapA"/>
</dbReference>
<dbReference type="eggNOG" id="COG0553">
    <property type="taxonomic scope" value="Bacteria"/>
</dbReference>
<dbReference type="InterPro" id="IPR038718">
    <property type="entry name" value="SNF2-like_sf"/>
</dbReference>
<gene>
    <name evidence="7" type="ordered locus">Namu_0464</name>
</gene>
<accession>C8X714</accession>
<dbReference type="GO" id="GO:0016787">
    <property type="term" value="F:hydrolase activity"/>
    <property type="evidence" value="ECO:0007669"/>
    <property type="project" value="UniProtKB-KW"/>
</dbReference>
<keyword evidence="1" id="KW-0547">Nucleotide-binding</keyword>
<evidence type="ECO:0000256" key="1">
    <source>
        <dbReference type="ARBA" id="ARBA00022741"/>
    </source>
</evidence>
<dbReference type="CDD" id="cd18011">
    <property type="entry name" value="DEXDc_RapA"/>
    <property type="match status" value="1"/>
</dbReference>
<dbReference type="OrthoDB" id="9814088at2"/>
<sequence>MTTTTDVKNELASGRVVQVRGLRWVISDVVPFSSAGSGGRPTSTLVELQSVEDDRFNEALSVIWEVEPDARVLPTSSLPDPNEGFDQPQRLAAFLDAVRWGAVASADVNALQAPFRSGVRVEDYQLEPVARALTAPRVNLLLADDVGLGKTIEAGLVAVELLLRQRARRIMVICPAGLTVKWRQEMAEKFGREFTVVNSEQCAVLRRTHGSAANPFRVYPLTIVSLPWLRSPRGQRLLDEVLPVEGPADTREFDLLILDEAHHVAPAAPKQRYAVDSQQTKLIRRLAPHFEHRLFLTATPHNGYPESFEALLELVDNQRFARGVPPDRQAQREVVIRRLKTEILEPDGSKRFRQRRTEPLPVQYPEDERQGHALLTEFAAARGIRLKTNRRGRRAADLVTLLFKKRLFSSPAAFGRTVAVYRENQLAGSPSASSDAEPAWMDDFLGDIADLDDEDMADEEDDAVRRATVLQGGPSDTELELLERLRLWAEAHTPNPDAKASELLTYLRAVCHPDRDWTNERVVVFTEYRDTQDWLVRLLQQDGLGAGVRVLHGGMNPVERENLRQAFQADPTEDPVRILIATDAASEGIDLHWQCHRLINYDIPFNPNKLEQRIGRIDRYGQRFDPEVFHFVGTGFGRAVDTYEADLEFLARVAEKVARMEEDLGAVNAVLADAVQRRMLGQHVDLDHAVEEPRRTRKGRVASDADIAGQVQRLHDQLTDSVAALNLNPQSLKRVVDTALALSHQQSLTRANDPDPVWDVPALTGTWEITTRDLPHPLRPDQRRPVTFDPEIAARRREDVVFAHLGHPLVTRATRLLRAAVTSTDIDLHRVAAVLSDDPGLEDTLAVSYARFLVVGGDGARLHEEVLHAGGWVRPDGRFARVESFARLDAQLTAALAQGRSAPRQWTNRLAAGWSATQRGLFLALERRAANRRTTVGNLLDRRSQAEEDRITTNLDSFAKSLRQRLSEADDEGTEVGLFARHLADPNEAAQFRRDRQSWEERLDRLPAERDAEISRIAARYAQPADHLFPVAVIFVVPTRLVTR</sequence>
<dbReference type="Proteomes" id="UP000002218">
    <property type="component" value="Chromosome"/>
</dbReference>
<dbReference type="Pfam" id="PF00271">
    <property type="entry name" value="Helicase_C"/>
    <property type="match status" value="1"/>
</dbReference>
<dbReference type="RefSeq" id="WP_015745801.1">
    <property type="nucleotide sequence ID" value="NC_013235.1"/>
</dbReference>
<dbReference type="HOGENOM" id="CLU_009866_0_0_11"/>
<organism evidence="7 8">
    <name type="scientific">Nakamurella multipartita (strain ATCC 700099 / DSM 44233 / CIP 104796 / JCM 9543 / NBRC 105858 / Y-104)</name>
    <name type="common">Microsphaera multipartita</name>
    <dbReference type="NCBI Taxonomy" id="479431"/>
    <lineage>
        <taxon>Bacteria</taxon>
        <taxon>Bacillati</taxon>
        <taxon>Actinomycetota</taxon>
        <taxon>Actinomycetes</taxon>
        <taxon>Nakamurellales</taxon>
        <taxon>Nakamurellaceae</taxon>
        <taxon>Nakamurella</taxon>
    </lineage>
</organism>
<dbReference type="PROSITE" id="PS51194">
    <property type="entry name" value="HELICASE_CTER"/>
    <property type="match status" value="1"/>
</dbReference>
<feature type="domain" description="Helicase ATP-binding" evidence="5">
    <location>
        <begin position="131"/>
        <end position="318"/>
    </location>
</feature>
<dbReference type="SMART" id="SM00487">
    <property type="entry name" value="DEXDc"/>
    <property type="match status" value="1"/>
</dbReference>
<keyword evidence="3 7" id="KW-0347">Helicase</keyword>
<protein>
    <submittedName>
        <fullName evidence="7">Helicase domain protein</fullName>
    </submittedName>
</protein>
<dbReference type="InterPro" id="IPR000330">
    <property type="entry name" value="SNF2_N"/>
</dbReference>
<proteinExistence type="predicted"/>
<evidence type="ECO:0000259" key="6">
    <source>
        <dbReference type="PROSITE" id="PS51194"/>
    </source>
</evidence>
<keyword evidence="8" id="KW-1185">Reference proteome</keyword>
<dbReference type="InParanoid" id="C8X714"/>
<dbReference type="InterPro" id="IPR027417">
    <property type="entry name" value="P-loop_NTPase"/>
</dbReference>
<dbReference type="STRING" id="479431.Namu_0464"/>